<name>A0A8U0HQF2_9EURY</name>
<dbReference type="KEGG" id="halx:M0R89_10440"/>
<keyword evidence="3" id="KW-1185">Reference proteome</keyword>
<feature type="transmembrane region" description="Helical" evidence="1">
    <location>
        <begin position="40"/>
        <end position="62"/>
    </location>
</feature>
<dbReference type="EMBL" id="CP096659">
    <property type="protein sequence ID" value="UPV72966.1"/>
    <property type="molecule type" value="Genomic_DNA"/>
</dbReference>
<evidence type="ECO:0000313" key="2">
    <source>
        <dbReference type="EMBL" id="UPV72966.1"/>
    </source>
</evidence>
<reference evidence="2 3" key="1">
    <citation type="submission" date="2022-04" db="EMBL/GenBank/DDBJ databases">
        <title>Diverse halophilic archaea isolated from saline environments.</title>
        <authorList>
            <person name="Cui H.-L."/>
        </authorList>
    </citation>
    <scope>NUCLEOTIDE SEQUENCE [LARGE SCALE GENOMIC DNA]</scope>
    <source>
        <strain evidence="2 3">XZYJT49</strain>
    </source>
</reference>
<proteinExistence type="predicted"/>
<protein>
    <submittedName>
        <fullName evidence="2">Uncharacterized protein</fullName>
    </submittedName>
</protein>
<dbReference type="AlphaFoldDB" id="A0A8U0HQF2"/>
<gene>
    <name evidence="2" type="ORF">M0R89_10440</name>
</gene>
<evidence type="ECO:0000313" key="3">
    <source>
        <dbReference type="Proteomes" id="UP000830729"/>
    </source>
</evidence>
<keyword evidence="1" id="KW-1133">Transmembrane helix</keyword>
<accession>A0A8U0HQF2</accession>
<keyword evidence="1" id="KW-0472">Membrane</keyword>
<dbReference type="Proteomes" id="UP000830729">
    <property type="component" value="Chromosome"/>
</dbReference>
<dbReference type="RefSeq" id="WP_248649025.1">
    <property type="nucleotide sequence ID" value="NZ_CP096659.1"/>
</dbReference>
<sequence length="64" mass="6653">MAHADESAGWREVYRAMACDPDMHEEPPEEARAALGVRPAAFVVAFALILALAAVAFALGGIGA</sequence>
<dbReference type="GeneID" id="72185621"/>
<organism evidence="2 3">
    <name type="scientific">Halorussus limi</name>
    <dbReference type="NCBI Taxonomy" id="2938695"/>
    <lineage>
        <taxon>Archaea</taxon>
        <taxon>Methanobacteriati</taxon>
        <taxon>Methanobacteriota</taxon>
        <taxon>Stenosarchaea group</taxon>
        <taxon>Halobacteria</taxon>
        <taxon>Halobacteriales</taxon>
        <taxon>Haladaptataceae</taxon>
        <taxon>Halorussus</taxon>
    </lineage>
</organism>
<evidence type="ECO:0000256" key="1">
    <source>
        <dbReference type="SAM" id="Phobius"/>
    </source>
</evidence>
<keyword evidence="1" id="KW-0812">Transmembrane</keyword>